<proteinExistence type="inferred from homology"/>
<dbReference type="GO" id="GO:0016757">
    <property type="term" value="F:glycosyltransferase activity"/>
    <property type="evidence" value="ECO:0007669"/>
    <property type="project" value="UniProtKB-UniRule"/>
</dbReference>
<evidence type="ECO:0000256" key="9">
    <source>
        <dbReference type="SAM" id="SignalP"/>
    </source>
</evidence>
<accession>A0ABD6EE05</accession>
<evidence type="ECO:0000256" key="7">
    <source>
        <dbReference type="ARBA" id="ARBA00023136"/>
    </source>
</evidence>
<keyword evidence="11" id="KW-1185">Reference proteome</keyword>
<keyword evidence="4 8" id="KW-0808">Transferase</keyword>
<dbReference type="Proteomes" id="UP001608902">
    <property type="component" value="Unassembled WGS sequence"/>
</dbReference>
<comment type="subcellular location">
    <subcellularLocation>
        <location evidence="1">Membrane</location>
        <topology evidence="1">Single-pass membrane protein</topology>
    </subcellularLocation>
</comment>
<dbReference type="GO" id="GO:0016020">
    <property type="term" value="C:membrane"/>
    <property type="evidence" value="ECO:0007669"/>
    <property type="project" value="UniProtKB-SubCell"/>
</dbReference>
<evidence type="ECO:0000256" key="6">
    <source>
        <dbReference type="ARBA" id="ARBA00022989"/>
    </source>
</evidence>
<gene>
    <name evidence="10" type="ORF">AB6A40_001446</name>
</gene>
<organism evidence="10 11">
    <name type="scientific">Gnathostoma spinigerum</name>
    <dbReference type="NCBI Taxonomy" id="75299"/>
    <lineage>
        <taxon>Eukaryota</taxon>
        <taxon>Metazoa</taxon>
        <taxon>Ecdysozoa</taxon>
        <taxon>Nematoda</taxon>
        <taxon>Chromadorea</taxon>
        <taxon>Rhabditida</taxon>
        <taxon>Spirurina</taxon>
        <taxon>Gnathostomatomorpha</taxon>
        <taxon>Gnathostomatoidea</taxon>
        <taxon>Gnathostomatidae</taxon>
        <taxon>Gnathostoma</taxon>
    </lineage>
</organism>
<keyword evidence="5" id="KW-0812">Transmembrane</keyword>
<keyword evidence="6" id="KW-1133">Transmembrane helix</keyword>
<name>A0ABD6EE05_9BILA</name>
<evidence type="ECO:0000256" key="3">
    <source>
        <dbReference type="ARBA" id="ARBA00022676"/>
    </source>
</evidence>
<dbReference type="PANTHER" id="PTHR21461">
    <property type="entry name" value="GLYCOSYLTRANSFERASE FAMILY 92 PROTEIN"/>
    <property type="match status" value="1"/>
</dbReference>
<feature type="chain" id="PRO_5044742449" description="Glycosyltransferase family 92 protein" evidence="9">
    <location>
        <begin position="24"/>
        <end position="564"/>
    </location>
</feature>
<dbReference type="PANTHER" id="PTHR21461:SF80">
    <property type="entry name" value="GLYCOSYLTRANSFERASE FAMILY 92 PROTEIN"/>
    <property type="match status" value="1"/>
</dbReference>
<sequence length="564" mass="65601">MWKPFFFALIFGCILLIWMKTNSDRLTFSAHPMTRTFWTETDSIGEISESTIELSEQINTSLSTAPCAYSDDSRLITLLFENCNETVEHVLSSNFTSLHNTTQQKSAKSKDEYETKVYVRGAYLVKPNEIRMIVVKKCGVPVDARLILPNSRNNEKMRLPILMEPINKCPWFYAKPCDFVGYFGIAKSSKPLLSLFNDSVSSPVLYMEIKKTSLKRQIEFHKSVADANSTERHRLGVCLQPIYLLADWTLLIQFFEIWLLQGVTKFYVYSHSMSPEVDGLLEAYENLDDFNIERIQWSLLPTHGETVDDRSPNYRVYRTEVASALNDCLLRAKGKIDYLVSSDLDEIIVPFKGKTVLSYLEETEKRASFSKASSFLFRSSYVNFQNKWSYEDDPSQIDFRVFDKVDVDRLLWKAGSRSKVIMIPEYVRKTHVHSILQGELKSKNMVYVNPEEAIVFHLRRVPRRDHDIIDNSTYVSHELKRFVAPANKLWKRHLSIIRANCRNILCREKWQNRGVSVMQDLERCMVDFYENRKDVCNSQMRCINAIQAVAPDEWIRANQSWSVF</sequence>
<comment type="caution">
    <text evidence="10">The sequence shown here is derived from an EMBL/GenBank/DDBJ whole genome shotgun (WGS) entry which is preliminary data.</text>
</comment>
<evidence type="ECO:0000313" key="11">
    <source>
        <dbReference type="Proteomes" id="UP001608902"/>
    </source>
</evidence>
<evidence type="ECO:0000313" key="10">
    <source>
        <dbReference type="EMBL" id="MFH4974737.1"/>
    </source>
</evidence>
<keyword evidence="7" id="KW-0472">Membrane</keyword>
<evidence type="ECO:0000256" key="4">
    <source>
        <dbReference type="ARBA" id="ARBA00022679"/>
    </source>
</evidence>
<feature type="signal peptide" evidence="9">
    <location>
        <begin position="1"/>
        <end position="23"/>
    </location>
</feature>
<reference evidence="10 11" key="1">
    <citation type="submission" date="2024-08" db="EMBL/GenBank/DDBJ databases">
        <title>Gnathostoma spinigerum genome.</title>
        <authorList>
            <person name="Gonzalez-Bertolin B."/>
            <person name="Monzon S."/>
            <person name="Zaballos A."/>
            <person name="Jimenez P."/>
            <person name="Dekumyoy P."/>
            <person name="Varona S."/>
            <person name="Cuesta I."/>
            <person name="Sumanam S."/>
            <person name="Adisakwattana P."/>
            <person name="Gasser R.B."/>
            <person name="Hernandez-Gonzalez A."/>
            <person name="Young N.D."/>
            <person name="Perteguer M.J."/>
        </authorList>
    </citation>
    <scope>NUCLEOTIDE SEQUENCE [LARGE SCALE GENOMIC DNA]</scope>
    <source>
        <strain evidence="10">AL3</strain>
        <tissue evidence="10">Liver</tissue>
    </source>
</reference>
<dbReference type="EMBL" id="JBGFUD010000538">
    <property type="protein sequence ID" value="MFH4974737.1"/>
    <property type="molecule type" value="Genomic_DNA"/>
</dbReference>
<keyword evidence="3 8" id="KW-0328">Glycosyltransferase</keyword>
<evidence type="ECO:0000256" key="8">
    <source>
        <dbReference type="RuleBase" id="RU366017"/>
    </source>
</evidence>
<evidence type="ECO:0000256" key="5">
    <source>
        <dbReference type="ARBA" id="ARBA00022692"/>
    </source>
</evidence>
<protein>
    <recommendedName>
        <fullName evidence="8">Glycosyltransferase family 92 protein</fullName>
        <ecNumber evidence="8">2.4.1.-</ecNumber>
    </recommendedName>
</protein>
<dbReference type="EC" id="2.4.1.-" evidence="8"/>
<keyword evidence="9" id="KW-0732">Signal</keyword>
<dbReference type="InterPro" id="IPR008166">
    <property type="entry name" value="Glyco_transf_92"/>
</dbReference>
<dbReference type="Pfam" id="PF01697">
    <property type="entry name" value="Glyco_transf_92"/>
    <property type="match status" value="1"/>
</dbReference>
<dbReference type="AlphaFoldDB" id="A0ABD6EE05"/>
<comment type="similarity">
    <text evidence="2 8">Belongs to the glycosyltransferase 92 family.</text>
</comment>
<evidence type="ECO:0000256" key="2">
    <source>
        <dbReference type="ARBA" id="ARBA00007647"/>
    </source>
</evidence>
<evidence type="ECO:0000256" key="1">
    <source>
        <dbReference type="ARBA" id="ARBA00004167"/>
    </source>
</evidence>